<feature type="transmembrane region" description="Helical" evidence="5">
    <location>
        <begin position="88"/>
        <end position="109"/>
    </location>
</feature>
<dbReference type="GO" id="GO:0016020">
    <property type="term" value="C:membrane"/>
    <property type="evidence" value="ECO:0007669"/>
    <property type="project" value="UniProtKB-SubCell"/>
</dbReference>
<keyword evidence="3 5" id="KW-1133">Transmembrane helix</keyword>
<evidence type="ECO:0000256" key="2">
    <source>
        <dbReference type="ARBA" id="ARBA00022692"/>
    </source>
</evidence>
<evidence type="ECO:0000256" key="1">
    <source>
        <dbReference type="ARBA" id="ARBA00004141"/>
    </source>
</evidence>
<dbReference type="PANTHER" id="PTHR32322:SF9">
    <property type="entry name" value="AMINO-ACID METABOLITE EFFLUX PUMP-RELATED"/>
    <property type="match status" value="1"/>
</dbReference>
<feature type="transmembrane region" description="Helical" evidence="5">
    <location>
        <begin position="116"/>
        <end position="134"/>
    </location>
</feature>
<organism evidence="7 8">
    <name type="scientific">Acinetobacter seifertii</name>
    <dbReference type="NCBI Taxonomy" id="1530123"/>
    <lineage>
        <taxon>Bacteria</taxon>
        <taxon>Pseudomonadati</taxon>
        <taxon>Pseudomonadota</taxon>
        <taxon>Gammaproteobacteria</taxon>
        <taxon>Moraxellales</taxon>
        <taxon>Moraxellaceae</taxon>
        <taxon>Acinetobacter</taxon>
        <taxon>Acinetobacter calcoaceticus/baumannii complex</taxon>
    </lineage>
</organism>
<accession>A0A5E9PJU9</accession>
<feature type="transmembrane region" description="Helical" evidence="5">
    <location>
        <begin position="58"/>
        <end position="76"/>
    </location>
</feature>
<dbReference type="RefSeq" id="WP_134262086.1">
    <property type="nucleotide sequence ID" value="NZ_SNSA01000003.1"/>
</dbReference>
<reference evidence="7 8" key="1">
    <citation type="submission" date="2019-03" db="EMBL/GenBank/DDBJ databases">
        <title>Draft genome sequence of an environmental Acinetobacter seifertii from Brazil.</title>
        <authorList>
            <person name="Furlan J.P.R."/>
            <person name="Stehling E.G."/>
        </authorList>
    </citation>
    <scope>NUCLEOTIDE SEQUENCE [LARGE SCALE GENOMIC DNA]</scope>
    <source>
        <strain evidence="7 8">SAb133</strain>
    </source>
</reference>
<dbReference type="InterPro" id="IPR037185">
    <property type="entry name" value="EmrE-like"/>
</dbReference>
<keyword evidence="2 5" id="KW-0812">Transmembrane</keyword>
<feature type="transmembrane region" description="Helical" evidence="5">
    <location>
        <begin position="263"/>
        <end position="280"/>
    </location>
</feature>
<dbReference type="InterPro" id="IPR000620">
    <property type="entry name" value="EamA_dom"/>
</dbReference>
<feature type="transmembrane region" description="Helical" evidence="5">
    <location>
        <begin position="167"/>
        <end position="190"/>
    </location>
</feature>
<evidence type="ECO:0000256" key="3">
    <source>
        <dbReference type="ARBA" id="ARBA00022989"/>
    </source>
</evidence>
<evidence type="ECO:0000256" key="4">
    <source>
        <dbReference type="ARBA" id="ARBA00023136"/>
    </source>
</evidence>
<dbReference type="AlphaFoldDB" id="A0A5E9PJU9"/>
<feature type="transmembrane region" description="Helical" evidence="5">
    <location>
        <begin position="33"/>
        <end position="51"/>
    </location>
</feature>
<proteinExistence type="predicted"/>
<name>A0A5E9PJU9_9GAMM</name>
<evidence type="ECO:0000259" key="6">
    <source>
        <dbReference type="Pfam" id="PF00892"/>
    </source>
</evidence>
<keyword evidence="4 5" id="KW-0472">Membrane</keyword>
<dbReference type="InterPro" id="IPR050638">
    <property type="entry name" value="AA-Vitamin_Transporters"/>
</dbReference>
<evidence type="ECO:0000256" key="5">
    <source>
        <dbReference type="SAM" id="Phobius"/>
    </source>
</evidence>
<feature type="domain" description="EamA" evidence="6">
    <location>
        <begin position="141"/>
        <end position="278"/>
    </location>
</feature>
<feature type="transmembrane region" description="Helical" evidence="5">
    <location>
        <begin position="140"/>
        <end position="160"/>
    </location>
</feature>
<dbReference type="PANTHER" id="PTHR32322">
    <property type="entry name" value="INNER MEMBRANE TRANSPORTER"/>
    <property type="match status" value="1"/>
</dbReference>
<sequence>MRRKHLILAVLVTAIWGLNFPITKLGLATIDPLLLTAIRFSFTAFPLVFFVKRPQVAMHWLVAYGLIFGVAMWALINLGISMGVPPASAALLIQFSAFFTLGWGVLLFGERLTRPQLIGILLAAVGLVCILVESPAKSTTFGFILIMISAIAWSIGNIIIKLSNVKQIFAFVVWASIFSPIPLLLLTWWWHGTAPFITLLPSIGAVEVFSLIFQVYAATHFCYWGWNLLLSEYPASRVAPLSLLIPVFGTISSVLILHQKPSAWGWASISIILFALIIGMKSGKSLVAQRNVMINGANKQSPRLPARDA</sequence>
<dbReference type="Proteomes" id="UP000297445">
    <property type="component" value="Unassembled WGS sequence"/>
</dbReference>
<evidence type="ECO:0000313" key="8">
    <source>
        <dbReference type="Proteomes" id="UP000297445"/>
    </source>
</evidence>
<protein>
    <submittedName>
        <fullName evidence="7">EamA family transporter</fullName>
    </submittedName>
</protein>
<evidence type="ECO:0000313" key="7">
    <source>
        <dbReference type="EMBL" id="TEU28012.1"/>
    </source>
</evidence>
<dbReference type="SUPFAM" id="SSF103481">
    <property type="entry name" value="Multidrug resistance efflux transporter EmrE"/>
    <property type="match status" value="2"/>
</dbReference>
<comment type="subcellular location">
    <subcellularLocation>
        <location evidence="1">Membrane</location>
        <topology evidence="1">Multi-pass membrane protein</topology>
    </subcellularLocation>
</comment>
<feature type="transmembrane region" description="Helical" evidence="5">
    <location>
        <begin position="202"/>
        <end position="226"/>
    </location>
</feature>
<gene>
    <name evidence="7" type="ORF">E2R16_05965</name>
</gene>
<dbReference type="EMBL" id="SNSA01000003">
    <property type="protein sequence ID" value="TEU28012.1"/>
    <property type="molecule type" value="Genomic_DNA"/>
</dbReference>
<comment type="caution">
    <text evidence="7">The sequence shown here is derived from an EMBL/GenBank/DDBJ whole genome shotgun (WGS) entry which is preliminary data.</text>
</comment>
<dbReference type="Pfam" id="PF00892">
    <property type="entry name" value="EamA"/>
    <property type="match status" value="2"/>
</dbReference>
<feature type="transmembrane region" description="Helical" evidence="5">
    <location>
        <begin position="238"/>
        <end position="257"/>
    </location>
</feature>
<feature type="domain" description="EamA" evidence="6">
    <location>
        <begin position="6"/>
        <end position="131"/>
    </location>
</feature>